<gene>
    <name evidence="3" type="ORF">UT63_C0009G0005</name>
</gene>
<dbReference type="GO" id="GO:0016020">
    <property type="term" value="C:membrane"/>
    <property type="evidence" value="ECO:0007669"/>
    <property type="project" value="InterPro"/>
</dbReference>
<keyword evidence="1" id="KW-0472">Membrane</keyword>
<feature type="transmembrane region" description="Helical" evidence="1">
    <location>
        <begin position="150"/>
        <end position="170"/>
    </location>
</feature>
<feature type="domain" description="EamA" evidence="2">
    <location>
        <begin position="8"/>
        <end position="115"/>
    </location>
</feature>
<dbReference type="AlphaFoldDB" id="A0A0G0SGZ3"/>
<reference evidence="3 4" key="1">
    <citation type="journal article" date="2015" name="Nature">
        <title>rRNA introns, odd ribosomes, and small enigmatic genomes across a large radiation of phyla.</title>
        <authorList>
            <person name="Brown C.T."/>
            <person name="Hug L.A."/>
            <person name="Thomas B.C."/>
            <person name="Sharon I."/>
            <person name="Castelle C.J."/>
            <person name="Singh A."/>
            <person name="Wilkins M.J."/>
            <person name="Williams K.H."/>
            <person name="Banfield J.F."/>
        </authorList>
    </citation>
    <scope>NUCLEOTIDE SEQUENCE [LARGE SCALE GENOMIC DNA]</scope>
</reference>
<feature type="transmembrane region" description="Helical" evidence="1">
    <location>
        <begin position="219"/>
        <end position="235"/>
    </location>
</feature>
<evidence type="ECO:0000313" key="3">
    <source>
        <dbReference type="EMBL" id="KKR33975.1"/>
    </source>
</evidence>
<dbReference type="InterPro" id="IPR000620">
    <property type="entry name" value="EamA_dom"/>
</dbReference>
<dbReference type="Pfam" id="PF00892">
    <property type="entry name" value="EamA"/>
    <property type="match status" value="2"/>
</dbReference>
<accession>A0A0G0SGZ3</accession>
<dbReference type="SUPFAM" id="SSF103481">
    <property type="entry name" value="Multidrug resistance efflux transporter EmrE"/>
    <property type="match status" value="2"/>
</dbReference>
<comment type="caution">
    <text evidence="3">The sequence shown here is derived from an EMBL/GenBank/DDBJ whole genome shotgun (WGS) entry which is preliminary data.</text>
</comment>
<evidence type="ECO:0000313" key="4">
    <source>
        <dbReference type="Proteomes" id="UP000034539"/>
    </source>
</evidence>
<dbReference type="EMBL" id="LBXN01000009">
    <property type="protein sequence ID" value="KKR33975.1"/>
    <property type="molecule type" value="Genomic_DNA"/>
</dbReference>
<dbReference type="InterPro" id="IPR037185">
    <property type="entry name" value="EmrE-like"/>
</dbReference>
<feature type="domain" description="EamA" evidence="2">
    <location>
        <begin position="126"/>
        <end position="259"/>
    </location>
</feature>
<feature type="transmembrane region" description="Helical" evidence="1">
    <location>
        <begin position="242"/>
        <end position="260"/>
    </location>
</feature>
<evidence type="ECO:0000256" key="1">
    <source>
        <dbReference type="SAM" id="Phobius"/>
    </source>
</evidence>
<feature type="transmembrane region" description="Helical" evidence="1">
    <location>
        <begin position="43"/>
        <end position="61"/>
    </location>
</feature>
<feature type="transmembrane region" description="Helical" evidence="1">
    <location>
        <begin position="128"/>
        <end position="144"/>
    </location>
</feature>
<protein>
    <recommendedName>
        <fullName evidence="2">EamA domain-containing protein</fullName>
    </recommendedName>
</protein>
<evidence type="ECO:0000259" key="2">
    <source>
        <dbReference type="Pfam" id="PF00892"/>
    </source>
</evidence>
<feature type="transmembrane region" description="Helical" evidence="1">
    <location>
        <begin position="98"/>
        <end position="116"/>
    </location>
</feature>
<dbReference type="Gene3D" id="1.10.3730.20">
    <property type="match status" value="2"/>
</dbReference>
<feature type="transmembrane region" description="Helical" evidence="1">
    <location>
        <begin position="73"/>
        <end position="92"/>
    </location>
</feature>
<keyword evidence="1" id="KW-0812">Transmembrane</keyword>
<feature type="transmembrane region" description="Helical" evidence="1">
    <location>
        <begin position="12"/>
        <end position="37"/>
    </location>
</feature>
<name>A0A0G0SGZ3_9BACT</name>
<sequence>MWKNITEKKYSVYAYGLLQWFLNFLIFAVFFLLNPVLPYEPLAYLYMGLVVVVVMVANLALLKAYKTEDISNVNTISKISLVITFLSGVIFLSESINIFKAAGVLLVMLGVIVIFYEGKKIKLKEGSFFALLGGILYGLIVFFYKKTLFYFSPISFLFLFNLLAVLVVVWMPKAVSDGKVIFAKHTKAILLSRIFMTAASLIYLFAIQRGNISVVNTNNDAFDILTAVFIGIVLLKEKRDISKKIIGAIFCIGGIALLNFF</sequence>
<organism evidence="3 4">
    <name type="scientific">Candidatus Gottesmanbacteria bacterium GW2011_GWC2_39_8</name>
    <dbReference type="NCBI Taxonomy" id="1618450"/>
    <lineage>
        <taxon>Bacteria</taxon>
        <taxon>Candidatus Gottesmaniibacteriota</taxon>
    </lineage>
</organism>
<proteinExistence type="predicted"/>
<feature type="transmembrane region" description="Helical" evidence="1">
    <location>
        <begin position="190"/>
        <end position="207"/>
    </location>
</feature>
<dbReference type="Proteomes" id="UP000034539">
    <property type="component" value="Unassembled WGS sequence"/>
</dbReference>
<keyword evidence="1" id="KW-1133">Transmembrane helix</keyword>